<reference evidence="1 2" key="1">
    <citation type="journal article" date="2012" name="J. Bacteriol.">
        <title>Complete genome sequence of strain 1860, a crenarchaeon of the genus pyrobaculum able to grow with various electron acceptors.</title>
        <authorList>
            <person name="Mardanov A.V."/>
            <person name="Gumerov V.M."/>
            <person name="Slobodkina G.B."/>
            <person name="Beletsky A.V."/>
            <person name="Bonch-Osmolovskaya E.A."/>
            <person name="Ravin N.V."/>
            <person name="Skryabin K.G."/>
        </authorList>
    </citation>
    <scope>NUCLEOTIDE SEQUENCE [LARGE SCALE GENOMIC DNA]</scope>
    <source>
        <strain evidence="1 2">1860</strain>
    </source>
</reference>
<dbReference type="STRING" id="1104324.P186_0932"/>
<dbReference type="HOGENOM" id="CLU_2821069_0_0_2"/>
<dbReference type="OrthoDB" id="27235at2157"/>
<name>G7VBE3_9CREN</name>
<evidence type="ECO:0000313" key="2">
    <source>
        <dbReference type="Proteomes" id="UP000005867"/>
    </source>
</evidence>
<evidence type="ECO:0000313" key="1">
    <source>
        <dbReference type="EMBL" id="AET32373.1"/>
    </source>
</evidence>
<dbReference type="BioCyc" id="PSP1104324:GJSN-912-MONOMER"/>
<dbReference type="EMBL" id="CP003098">
    <property type="protein sequence ID" value="AET32373.1"/>
    <property type="molecule type" value="Genomic_DNA"/>
</dbReference>
<protein>
    <submittedName>
        <fullName evidence="1">DEXX-box atpase</fullName>
    </submittedName>
</protein>
<gene>
    <name evidence="1" type="ORF">P186_0932</name>
</gene>
<dbReference type="AlphaFoldDB" id="G7VBE3"/>
<accession>G7VBE3</accession>
<organism evidence="1 2">
    <name type="scientific">Pyrobaculum ferrireducens</name>
    <dbReference type="NCBI Taxonomy" id="1104324"/>
    <lineage>
        <taxon>Archaea</taxon>
        <taxon>Thermoproteota</taxon>
        <taxon>Thermoprotei</taxon>
        <taxon>Thermoproteales</taxon>
        <taxon>Thermoproteaceae</taxon>
        <taxon>Pyrobaculum</taxon>
    </lineage>
</organism>
<dbReference type="Proteomes" id="UP000005867">
    <property type="component" value="Chromosome"/>
</dbReference>
<dbReference type="GeneID" id="11595191"/>
<dbReference type="KEGG" id="pyr:P186_0932"/>
<proteinExistence type="predicted"/>
<keyword evidence="2" id="KW-1185">Reference proteome</keyword>
<dbReference type="RefSeq" id="WP_014288201.1">
    <property type="nucleotide sequence ID" value="NC_016645.1"/>
</dbReference>
<dbReference type="eggNOG" id="arCOG03167">
    <property type="taxonomic scope" value="Archaea"/>
</dbReference>
<sequence>MDFLNPWWRGRLEEDPHLARWTESPVRRVPSFVYEVELEPYALHFLFGPRQVGRITAPSLLVKRLV</sequence>